<dbReference type="Proteomes" id="UP000681720">
    <property type="component" value="Unassembled WGS sequence"/>
</dbReference>
<reference evidence="3" key="1">
    <citation type="submission" date="2021-02" db="EMBL/GenBank/DDBJ databases">
        <authorList>
            <person name="Nowell W R."/>
        </authorList>
    </citation>
    <scope>NUCLEOTIDE SEQUENCE</scope>
</reference>
<protein>
    <submittedName>
        <fullName evidence="3">Uncharacterized protein</fullName>
    </submittedName>
</protein>
<dbReference type="AlphaFoldDB" id="A0A8S3K0A1"/>
<proteinExistence type="predicted"/>
<accession>A0A8S3K0A1</accession>
<evidence type="ECO:0000313" key="4">
    <source>
        <dbReference type="Proteomes" id="UP000681720"/>
    </source>
</evidence>
<organism evidence="3 4">
    <name type="scientific">Rotaria magnacalcarata</name>
    <dbReference type="NCBI Taxonomy" id="392030"/>
    <lineage>
        <taxon>Eukaryota</taxon>
        <taxon>Metazoa</taxon>
        <taxon>Spiralia</taxon>
        <taxon>Gnathifera</taxon>
        <taxon>Rotifera</taxon>
        <taxon>Eurotatoria</taxon>
        <taxon>Bdelloidea</taxon>
        <taxon>Philodinida</taxon>
        <taxon>Philodinidae</taxon>
        <taxon>Rotaria</taxon>
    </lineage>
</organism>
<dbReference type="EMBL" id="CAJOBJ010373213">
    <property type="protein sequence ID" value="CAF5224419.1"/>
    <property type="molecule type" value="Genomic_DNA"/>
</dbReference>
<evidence type="ECO:0000313" key="1">
    <source>
        <dbReference type="EMBL" id="CAF4218009.1"/>
    </source>
</evidence>
<dbReference type="Proteomes" id="UP000681967">
    <property type="component" value="Unassembled WGS sequence"/>
</dbReference>
<gene>
    <name evidence="2" type="ORF">BYL167_LOCUS74708</name>
    <name evidence="3" type="ORF">GIL414_LOCUS86098</name>
    <name evidence="1" type="ORF">SMN809_LOCUS22600</name>
</gene>
<evidence type="ECO:0000313" key="3">
    <source>
        <dbReference type="EMBL" id="CAF5224419.1"/>
    </source>
</evidence>
<comment type="caution">
    <text evidence="3">The sequence shown here is derived from an EMBL/GenBank/DDBJ whole genome shotgun (WGS) entry which is preliminary data.</text>
</comment>
<name>A0A8S3K0A1_9BILA</name>
<dbReference type="EMBL" id="CAJOBI010021249">
    <property type="protein sequence ID" value="CAF4218009.1"/>
    <property type="molecule type" value="Genomic_DNA"/>
</dbReference>
<dbReference type="Proteomes" id="UP000676336">
    <property type="component" value="Unassembled WGS sequence"/>
</dbReference>
<feature type="non-terminal residue" evidence="3">
    <location>
        <position position="1"/>
    </location>
</feature>
<evidence type="ECO:0000313" key="2">
    <source>
        <dbReference type="EMBL" id="CAF5161470.1"/>
    </source>
</evidence>
<dbReference type="EMBL" id="CAJOBH010266568">
    <property type="protein sequence ID" value="CAF5161470.1"/>
    <property type="molecule type" value="Genomic_DNA"/>
</dbReference>
<sequence>INTRPQNNGEVVQINVLDLDMKRLKSQDLGSCTGLVQIRTDGYNRFFITTGQRSIHCVSVPGKKSIIAIEDSGNTIAVVNKQCLAIGDSNHDLELVEI</sequence>